<evidence type="ECO:0000259" key="3">
    <source>
        <dbReference type="PROSITE" id="PS51263"/>
    </source>
</evidence>
<feature type="region of interest" description="Disordered" evidence="1">
    <location>
        <begin position="190"/>
        <end position="209"/>
    </location>
</feature>
<feature type="compositionally biased region" description="Polar residues" evidence="1">
    <location>
        <begin position="190"/>
        <end position="200"/>
    </location>
</feature>
<evidence type="ECO:0000313" key="5">
    <source>
        <dbReference type="EMBL" id="CAL4760605.1"/>
    </source>
</evidence>
<gene>
    <name evidence="4" type="ORF">C1SCF055_LOCUS1812</name>
</gene>
<feature type="compositionally biased region" description="Low complexity" evidence="1">
    <location>
        <begin position="383"/>
        <end position="397"/>
    </location>
</feature>
<feature type="compositionally biased region" description="Basic and acidic residues" evidence="1">
    <location>
        <begin position="591"/>
        <end position="606"/>
    </location>
</feature>
<dbReference type="InterPro" id="IPR001849">
    <property type="entry name" value="PH_domain"/>
</dbReference>
<evidence type="ECO:0000313" key="6">
    <source>
        <dbReference type="Proteomes" id="UP001152797"/>
    </source>
</evidence>
<dbReference type="AlphaFoldDB" id="A0A9P1FEL0"/>
<feature type="region of interest" description="Disordered" evidence="1">
    <location>
        <begin position="591"/>
        <end position="621"/>
    </location>
</feature>
<dbReference type="Gene3D" id="2.30.29.30">
    <property type="entry name" value="Pleckstrin-homology domain (PH domain)/Phosphotyrosine-binding domain (PTB)"/>
    <property type="match status" value="1"/>
</dbReference>
<dbReference type="OrthoDB" id="429124at2759"/>
<dbReference type="Gene3D" id="3.40.20.10">
    <property type="entry name" value="Severin"/>
    <property type="match status" value="2"/>
</dbReference>
<feature type="region of interest" description="Disordered" evidence="1">
    <location>
        <begin position="652"/>
        <end position="702"/>
    </location>
</feature>
<dbReference type="CDD" id="cd00821">
    <property type="entry name" value="PH"/>
    <property type="match status" value="1"/>
</dbReference>
<feature type="domain" description="PH" evidence="2">
    <location>
        <begin position="730"/>
        <end position="842"/>
    </location>
</feature>
<dbReference type="PROSITE" id="PS50003">
    <property type="entry name" value="PH_DOMAIN"/>
    <property type="match status" value="1"/>
</dbReference>
<sequence>MERTQPCRVPDGFRHLPKVPRTGRATEVLPQILLNTRPDTLRKANSKRKQVSGPIGSKGHAKRSWSRGLGPQSARSVAKALNFGRFLVQEDRLAKLQFSESVLAPGGDSGQHDVGLALKALEEKSLESSERDVLASLASFWEDSSMLDPLDPMTSSFRERETGPMELSSCDGLCGRSWAAQQAYCRSLMSSRNDSRTGPAQLSRDDETIPELHPELRKQDLQRSFSIFPEEVLMRLKDFRRRPVGDYHIDVPDTKADDSGSSRPQCVDLEHVDASSVQWALLQFCVGEGTLKRQRLLFLHVNGQDCPPIARGRANELTASVQQILREGTGQAEAFHASVEVKGPEEVTVERLLERVLPFFVVDHQEYSVQWLQSHYDRQLEEAQSPAAAPDTAPPEASVRRSTAGESSAKRGTVFEMGTTSFDSGRDALKAVAESLGAWNWVFFRATGDVVAVEDLSVVAGGIGSVEEMQSCYEEHPQDVLFGLLRMGFGQGRLRRTKYVFIHAIGDKVPAVTRGKKSAQRPKMEELMGSYASISVTMELLTTSDLTLKSVVDRVRRAVVVDDDVLDRDKATPSVFSMEAFQQALQEEKKSRMEEIRAQRKLRMEQSEATSREGSAYSDRSVTSMVSLLRSDREALNWLLLGPDPTWLRRRGTSAGYPTKTEQLVVPGSPGSVGESTVLPSPQSQPAEPWSPPETPEKALPDDTDVVDAADASPLATPRPNLSFEVINSTVRFSGPLLKRSGAWHGFWQLRWFQVRGGSLMWWGSPELVAQEPAGALPLRDMKVQRKGATQFTLECAFGKKKVYILDTDVFSSCEEANWLSDRGRTWPRAEQWVRALEEESILHPNMSPGAWGMGGRGDENQNFVEENGNDTVMIWL</sequence>
<reference evidence="4" key="1">
    <citation type="submission" date="2022-10" db="EMBL/GenBank/DDBJ databases">
        <authorList>
            <person name="Chen Y."/>
            <person name="Dougan E. K."/>
            <person name="Chan C."/>
            <person name="Rhodes N."/>
            <person name="Thang M."/>
        </authorList>
    </citation>
    <scope>NUCLEOTIDE SEQUENCE</scope>
</reference>
<dbReference type="EMBL" id="CAMXCT010000065">
    <property type="protein sequence ID" value="CAI3973293.1"/>
    <property type="molecule type" value="Genomic_DNA"/>
</dbReference>
<dbReference type="InterPro" id="IPR011993">
    <property type="entry name" value="PH-like_dom_sf"/>
</dbReference>
<feature type="region of interest" description="Disordered" evidence="1">
    <location>
        <begin position="43"/>
        <end position="71"/>
    </location>
</feature>
<dbReference type="SUPFAM" id="SSF50729">
    <property type="entry name" value="PH domain-like"/>
    <property type="match status" value="1"/>
</dbReference>
<name>A0A9P1FEL0_9DINO</name>
<dbReference type="Pfam" id="PF00241">
    <property type="entry name" value="Cofilin_ADF"/>
    <property type="match status" value="1"/>
</dbReference>
<dbReference type="InterPro" id="IPR002108">
    <property type="entry name" value="ADF-H"/>
</dbReference>
<reference evidence="5 6" key="2">
    <citation type="submission" date="2024-05" db="EMBL/GenBank/DDBJ databases">
        <authorList>
            <person name="Chen Y."/>
            <person name="Shah S."/>
            <person name="Dougan E. K."/>
            <person name="Thang M."/>
            <person name="Chan C."/>
        </authorList>
    </citation>
    <scope>NUCLEOTIDE SEQUENCE [LARGE SCALE GENOMIC DNA]</scope>
</reference>
<feature type="compositionally biased region" description="Polar residues" evidence="1">
    <location>
        <begin position="674"/>
        <end position="686"/>
    </location>
</feature>
<feature type="region of interest" description="Disordered" evidence="1">
    <location>
        <begin position="382"/>
        <end position="412"/>
    </location>
</feature>
<comment type="caution">
    <text evidence="4">The sequence shown here is derived from an EMBL/GenBank/DDBJ whole genome shotgun (WGS) entry which is preliminary data.</text>
</comment>
<dbReference type="InterPro" id="IPR029006">
    <property type="entry name" value="ADF-H/Gelsolin-like_dom_sf"/>
</dbReference>
<protein>
    <submittedName>
        <fullName evidence="5">ADF-H domain-containing protein</fullName>
    </submittedName>
</protein>
<dbReference type="EMBL" id="CAMXCT030000065">
    <property type="protein sequence ID" value="CAL4760605.1"/>
    <property type="molecule type" value="Genomic_DNA"/>
</dbReference>
<keyword evidence="6" id="KW-1185">Reference proteome</keyword>
<proteinExistence type="predicted"/>
<accession>A0A9P1FEL0</accession>
<feature type="compositionally biased region" description="Polar residues" evidence="1">
    <location>
        <begin position="607"/>
        <end position="621"/>
    </location>
</feature>
<evidence type="ECO:0000256" key="1">
    <source>
        <dbReference type="SAM" id="MobiDB-lite"/>
    </source>
</evidence>
<feature type="domain" description="ADF-H" evidence="3">
    <location>
        <begin position="416"/>
        <end position="556"/>
    </location>
</feature>
<dbReference type="GO" id="GO:0003779">
    <property type="term" value="F:actin binding"/>
    <property type="evidence" value="ECO:0007669"/>
    <property type="project" value="InterPro"/>
</dbReference>
<evidence type="ECO:0000259" key="2">
    <source>
        <dbReference type="PROSITE" id="PS50003"/>
    </source>
</evidence>
<dbReference type="Proteomes" id="UP001152797">
    <property type="component" value="Unassembled WGS sequence"/>
</dbReference>
<dbReference type="EMBL" id="CAMXCT020000065">
    <property type="protein sequence ID" value="CAL1126668.1"/>
    <property type="molecule type" value="Genomic_DNA"/>
</dbReference>
<evidence type="ECO:0000313" key="4">
    <source>
        <dbReference type="EMBL" id="CAI3973293.1"/>
    </source>
</evidence>
<dbReference type="SUPFAM" id="SSF55753">
    <property type="entry name" value="Actin depolymerizing proteins"/>
    <property type="match status" value="2"/>
</dbReference>
<organism evidence="4">
    <name type="scientific">Cladocopium goreaui</name>
    <dbReference type="NCBI Taxonomy" id="2562237"/>
    <lineage>
        <taxon>Eukaryota</taxon>
        <taxon>Sar</taxon>
        <taxon>Alveolata</taxon>
        <taxon>Dinophyceae</taxon>
        <taxon>Suessiales</taxon>
        <taxon>Symbiodiniaceae</taxon>
        <taxon>Cladocopium</taxon>
    </lineage>
</organism>
<dbReference type="PROSITE" id="PS51263">
    <property type="entry name" value="ADF_H"/>
    <property type="match status" value="1"/>
</dbReference>